<dbReference type="EMBL" id="CP010836">
    <property type="protein sequence ID" value="AJP71150.1"/>
    <property type="molecule type" value="Genomic_DNA"/>
</dbReference>
<reference evidence="2 3" key="2">
    <citation type="submission" date="2015-02" db="EMBL/GenBank/DDBJ databases">
        <title>The complete genome of Sphingomonas hengshuiensis sp. WHSC-8 isolated from soil of Hengshui Lake.</title>
        <authorList>
            <person name="Wei S."/>
            <person name="Guo J."/>
            <person name="Su C."/>
            <person name="Wu R."/>
            <person name="Zhang Z."/>
            <person name="Liang K."/>
            <person name="Li H."/>
            <person name="Wang T."/>
            <person name="Liu H."/>
            <person name="Zhang C."/>
            <person name="Li Z."/>
            <person name="Wang Q."/>
            <person name="Meng J."/>
        </authorList>
    </citation>
    <scope>NUCLEOTIDE SEQUENCE [LARGE SCALE GENOMIC DNA]</scope>
    <source>
        <strain evidence="2 3">WHSC-8</strain>
    </source>
</reference>
<name>A0A7U4LEA0_9SPHN</name>
<evidence type="ECO:0000313" key="3">
    <source>
        <dbReference type="Proteomes" id="UP000032300"/>
    </source>
</evidence>
<dbReference type="KEGG" id="sphi:TS85_03920"/>
<keyword evidence="1" id="KW-1133">Transmembrane helix</keyword>
<keyword evidence="3" id="KW-1185">Reference proteome</keyword>
<evidence type="ECO:0000256" key="1">
    <source>
        <dbReference type="SAM" id="Phobius"/>
    </source>
</evidence>
<evidence type="ECO:0000313" key="2">
    <source>
        <dbReference type="EMBL" id="AJP71150.1"/>
    </source>
</evidence>
<reference evidence="2 3" key="1">
    <citation type="journal article" date="2015" name="Int. J. Syst. Evol. Microbiol.">
        <title>Sphingomonas hengshuiensis sp. nov., isolated from lake wetland.</title>
        <authorList>
            <person name="Wei S."/>
            <person name="Wang T."/>
            <person name="Liu H."/>
            <person name="Zhang C."/>
            <person name="Guo J."/>
            <person name="Wang Q."/>
            <person name="Liang K."/>
            <person name="Zhang Z."/>
        </authorList>
    </citation>
    <scope>NUCLEOTIDE SEQUENCE [LARGE SCALE GENOMIC DNA]</scope>
    <source>
        <strain evidence="2 3">WHSC-8</strain>
    </source>
</reference>
<dbReference type="Proteomes" id="UP000032300">
    <property type="component" value="Chromosome"/>
</dbReference>
<feature type="transmembrane region" description="Helical" evidence="1">
    <location>
        <begin position="18"/>
        <end position="39"/>
    </location>
</feature>
<organism evidence="2 3">
    <name type="scientific">Sphingomonas hengshuiensis</name>
    <dbReference type="NCBI Taxonomy" id="1609977"/>
    <lineage>
        <taxon>Bacteria</taxon>
        <taxon>Pseudomonadati</taxon>
        <taxon>Pseudomonadota</taxon>
        <taxon>Alphaproteobacteria</taxon>
        <taxon>Sphingomonadales</taxon>
        <taxon>Sphingomonadaceae</taxon>
        <taxon>Sphingomonas</taxon>
    </lineage>
</organism>
<keyword evidence="1" id="KW-0812">Transmembrane</keyword>
<sequence length="78" mass="7980">MARHADKAAPLPPVRSTIAGGFGIVAVWAGTFLLLWMAFRLAIADEIVCILVAALALVTLAPILGMLSEPKGGGGRPG</sequence>
<proteinExistence type="predicted"/>
<gene>
    <name evidence="2" type="ORF">TS85_03920</name>
</gene>
<feature type="transmembrane region" description="Helical" evidence="1">
    <location>
        <begin position="46"/>
        <end position="67"/>
    </location>
</feature>
<protein>
    <submittedName>
        <fullName evidence="2">Uncharacterized protein</fullName>
    </submittedName>
</protein>
<accession>A0A7U4LEA0</accession>
<dbReference type="AlphaFoldDB" id="A0A7U4LEA0"/>
<keyword evidence="1" id="KW-0472">Membrane</keyword>